<gene>
    <name evidence="1" type="ORF">PAPOLLO_LOCUS27374</name>
</gene>
<dbReference type="Proteomes" id="UP000691718">
    <property type="component" value="Unassembled WGS sequence"/>
</dbReference>
<keyword evidence="2" id="KW-1185">Reference proteome</keyword>
<accession>A0A8S3Y9X2</accession>
<proteinExistence type="predicted"/>
<comment type="caution">
    <text evidence="1">The sequence shown here is derived from an EMBL/GenBank/DDBJ whole genome shotgun (WGS) entry which is preliminary data.</text>
</comment>
<reference evidence="1" key="1">
    <citation type="submission" date="2021-04" db="EMBL/GenBank/DDBJ databases">
        <authorList>
            <person name="Tunstrom K."/>
        </authorList>
    </citation>
    <scope>NUCLEOTIDE SEQUENCE</scope>
</reference>
<evidence type="ECO:0000313" key="1">
    <source>
        <dbReference type="EMBL" id="CAG5057883.1"/>
    </source>
</evidence>
<evidence type="ECO:0000313" key="2">
    <source>
        <dbReference type="Proteomes" id="UP000691718"/>
    </source>
</evidence>
<protein>
    <submittedName>
        <fullName evidence="1">(apollo) hypothetical protein</fullName>
    </submittedName>
</protein>
<dbReference type="OrthoDB" id="6916073at2759"/>
<name>A0A8S3Y9X2_PARAO</name>
<dbReference type="AlphaFoldDB" id="A0A8S3Y9X2"/>
<dbReference type="EMBL" id="CAJQZP010001641">
    <property type="protein sequence ID" value="CAG5057883.1"/>
    <property type="molecule type" value="Genomic_DNA"/>
</dbReference>
<sequence length="228" mass="27450">MVRIHKQAREVDEDHLKNLKNETELLYGKMEGKLKMIFMIEKYPEMYNFIRPPSKEYEPPVPEYGRLQCVMEDFLGRVKYNQWYSLYVLTESVSCIHLVVEECLKVESMLFFTTNYGRNVGLPEFDAAQQHCTQMYALRYCIEQSMSMFVNLCETPCLCTYWCEDDYEWDSEDLINSPFRCLLELNVVEYRERLLKAYRKAIIPLKAYMRQYEGYRDIFMLSIEEYVE</sequence>
<organism evidence="1 2">
    <name type="scientific">Parnassius apollo</name>
    <name type="common">Apollo butterfly</name>
    <name type="synonym">Papilio apollo</name>
    <dbReference type="NCBI Taxonomy" id="110799"/>
    <lineage>
        <taxon>Eukaryota</taxon>
        <taxon>Metazoa</taxon>
        <taxon>Ecdysozoa</taxon>
        <taxon>Arthropoda</taxon>
        <taxon>Hexapoda</taxon>
        <taxon>Insecta</taxon>
        <taxon>Pterygota</taxon>
        <taxon>Neoptera</taxon>
        <taxon>Endopterygota</taxon>
        <taxon>Lepidoptera</taxon>
        <taxon>Glossata</taxon>
        <taxon>Ditrysia</taxon>
        <taxon>Papilionoidea</taxon>
        <taxon>Papilionidae</taxon>
        <taxon>Parnassiinae</taxon>
        <taxon>Parnassini</taxon>
        <taxon>Parnassius</taxon>
        <taxon>Parnassius</taxon>
    </lineage>
</organism>